<comment type="subcellular location">
    <subcellularLocation>
        <location evidence="1">Membrane</location>
        <topology evidence="1">Multi-pass membrane protein</topology>
    </subcellularLocation>
</comment>
<evidence type="ECO:0000313" key="8">
    <source>
        <dbReference type="EMBL" id="EAW30015.1"/>
    </source>
</evidence>
<dbReference type="PANTHER" id="PTHR37422">
    <property type="entry name" value="TEICHURONIC ACID BIOSYNTHESIS PROTEIN TUAE"/>
    <property type="match status" value="1"/>
</dbReference>
<dbReference type="EMBL" id="AAVT01000011">
    <property type="protein sequence ID" value="EAW30015.1"/>
    <property type="molecule type" value="Genomic_DNA"/>
</dbReference>
<evidence type="ECO:0000256" key="3">
    <source>
        <dbReference type="ARBA" id="ARBA00022989"/>
    </source>
</evidence>
<feature type="domain" description="O-antigen ligase-related" evidence="6">
    <location>
        <begin position="207"/>
        <end position="340"/>
    </location>
</feature>
<keyword evidence="4 5" id="KW-0472">Membrane</keyword>
<evidence type="ECO:0000313" key="9">
    <source>
        <dbReference type="Proteomes" id="UP000004931"/>
    </source>
</evidence>
<dbReference type="GO" id="GO:0016874">
    <property type="term" value="F:ligase activity"/>
    <property type="evidence" value="ECO:0007669"/>
    <property type="project" value="UniProtKB-KW"/>
</dbReference>
<dbReference type="GO" id="GO:0016020">
    <property type="term" value="C:membrane"/>
    <property type="evidence" value="ECO:0007669"/>
    <property type="project" value="UniProtKB-SubCell"/>
</dbReference>
<feature type="transmembrane region" description="Helical" evidence="5">
    <location>
        <begin position="99"/>
        <end position="118"/>
    </location>
</feature>
<feature type="transmembrane region" description="Helical" evidence="5">
    <location>
        <begin position="172"/>
        <end position="190"/>
    </location>
</feature>
<sequence length="428" mass="49139">MDEFLALKIRPMWQFFKKEHFSFWMVCGYIFFEYVRPQSIIPALDILPWAQLFIVLAVIGYVMDPKKKPTANYISVFMMLFYLSVLISTFTAYDTDIALANQANFYTWLIIYFLLIFTINSERRFFIFFMIIMVASFKLSAFGAKTWALRGFSFTSWGIKGPPGYFQNSGEYAIQMCLLFAMSWYLYLAVKPHASKWIARLVLLFPITAAMSVLGASSRGSQLALVAQAYFIFLHGKVKIRSMVALIVVLSAGYYLLPEEQIQRFESIGDDRTSVQRLLYWEHGVDMLNDHPLFGVGFFNFPPYYEDHHSEDVLYAGAQLPHNIFVQMGADLGYFGLIIYGVLILGAFHLSRKTRTILAHDGLEEDWKFHISKGLSIGFIGFLVAGQFVTVGYYPFMWIQLALIVSLFLIVKRDFSNVTKKSALRPIA</sequence>
<dbReference type="STRING" id="247633.GP2143_01180"/>
<protein>
    <submittedName>
        <fullName evidence="8">Lipid A core-O-antigen ligase and related enzyme</fullName>
    </submittedName>
</protein>
<feature type="transmembrane region" description="Helical" evidence="5">
    <location>
        <begin position="70"/>
        <end position="93"/>
    </location>
</feature>
<feature type="domain" description="DUF5935" evidence="7">
    <location>
        <begin position="23"/>
        <end position="147"/>
    </location>
</feature>
<evidence type="ECO:0000259" key="7">
    <source>
        <dbReference type="Pfam" id="PF19358"/>
    </source>
</evidence>
<dbReference type="Pfam" id="PF04932">
    <property type="entry name" value="Wzy_C"/>
    <property type="match status" value="1"/>
</dbReference>
<feature type="transmembrane region" description="Helical" evidence="5">
    <location>
        <begin position="392"/>
        <end position="411"/>
    </location>
</feature>
<comment type="caution">
    <text evidence="8">The sequence shown here is derived from an EMBL/GenBank/DDBJ whole genome shotgun (WGS) entry which is preliminary data.</text>
</comment>
<gene>
    <name evidence="8" type="ORF">GP2143_01180</name>
</gene>
<feature type="transmembrane region" description="Helical" evidence="5">
    <location>
        <begin position="238"/>
        <end position="257"/>
    </location>
</feature>
<accession>A0YGH4</accession>
<keyword evidence="2 5" id="KW-0812">Transmembrane</keyword>
<evidence type="ECO:0000259" key="6">
    <source>
        <dbReference type="Pfam" id="PF04932"/>
    </source>
</evidence>
<dbReference type="Proteomes" id="UP000004931">
    <property type="component" value="Unassembled WGS sequence"/>
</dbReference>
<keyword evidence="8" id="KW-0436">Ligase</keyword>
<organism evidence="8 9">
    <name type="scientific">marine gamma proteobacterium HTCC2143</name>
    <dbReference type="NCBI Taxonomy" id="247633"/>
    <lineage>
        <taxon>Bacteria</taxon>
        <taxon>Pseudomonadati</taxon>
        <taxon>Pseudomonadota</taxon>
        <taxon>Gammaproteobacteria</taxon>
        <taxon>Cellvibrionales</taxon>
        <taxon>Spongiibacteraceae</taxon>
        <taxon>BD1-7 clade</taxon>
    </lineage>
</organism>
<dbReference type="PANTHER" id="PTHR37422:SF13">
    <property type="entry name" value="LIPOPOLYSACCHARIDE BIOSYNTHESIS PROTEIN PA4999-RELATED"/>
    <property type="match status" value="1"/>
</dbReference>
<evidence type="ECO:0000256" key="4">
    <source>
        <dbReference type="ARBA" id="ARBA00023136"/>
    </source>
</evidence>
<dbReference type="OrthoDB" id="9768226at2"/>
<dbReference type="InterPro" id="IPR045979">
    <property type="entry name" value="DUF5935"/>
</dbReference>
<proteinExistence type="predicted"/>
<feature type="transmembrane region" description="Helical" evidence="5">
    <location>
        <begin position="46"/>
        <end position="63"/>
    </location>
</feature>
<feature type="transmembrane region" description="Helical" evidence="5">
    <location>
        <begin position="197"/>
        <end position="218"/>
    </location>
</feature>
<evidence type="ECO:0000256" key="5">
    <source>
        <dbReference type="SAM" id="Phobius"/>
    </source>
</evidence>
<evidence type="ECO:0000256" key="1">
    <source>
        <dbReference type="ARBA" id="ARBA00004141"/>
    </source>
</evidence>
<keyword evidence="3 5" id="KW-1133">Transmembrane helix</keyword>
<evidence type="ECO:0000256" key="2">
    <source>
        <dbReference type="ARBA" id="ARBA00022692"/>
    </source>
</evidence>
<feature type="transmembrane region" description="Helical" evidence="5">
    <location>
        <begin position="332"/>
        <end position="350"/>
    </location>
</feature>
<dbReference type="InterPro" id="IPR051533">
    <property type="entry name" value="WaaL-like"/>
</dbReference>
<name>A0YGH4_9GAMM</name>
<reference evidence="8 9" key="1">
    <citation type="journal article" date="2010" name="J. Bacteriol.">
        <title>Genome sequence of the oligotrophic marine Gammaproteobacterium HTCC2143, isolated from the Oregon Coast.</title>
        <authorList>
            <person name="Oh H.M."/>
            <person name="Kang I."/>
            <person name="Ferriera S."/>
            <person name="Giovannoni S.J."/>
            <person name="Cho J.C."/>
        </authorList>
    </citation>
    <scope>NUCLEOTIDE SEQUENCE [LARGE SCALE GENOMIC DNA]</scope>
    <source>
        <strain evidence="8 9">HTCC2143</strain>
    </source>
</reference>
<dbReference type="InterPro" id="IPR007016">
    <property type="entry name" value="O-antigen_ligase-rel_domated"/>
</dbReference>
<feature type="transmembrane region" description="Helical" evidence="5">
    <location>
        <begin position="125"/>
        <end position="144"/>
    </location>
</feature>
<dbReference type="Pfam" id="PF19358">
    <property type="entry name" value="DUF5935"/>
    <property type="match status" value="1"/>
</dbReference>
<feature type="transmembrane region" description="Helical" evidence="5">
    <location>
        <begin position="21"/>
        <end position="40"/>
    </location>
</feature>
<dbReference type="AlphaFoldDB" id="A0YGH4"/>
<dbReference type="eggNOG" id="COG3307">
    <property type="taxonomic scope" value="Bacteria"/>
</dbReference>
<keyword evidence="9" id="KW-1185">Reference proteome</keyword>